<dbReference type="AlphaFoldDB" id="A0A2W5AXV9"/>
<accession>A0A2W5AXV9</accession>
<evidence type="ECO:0000313" key="3">
    <source>
        <dbReference type="EMBL" id="PZO97927.1"/>
    </source>
</evidence>
<evidence type="ECO:0000259" key="2">
    <source>
        <dbReference type="Pfam" id="PF12555"/>
    </source>
</evidence>
<feature type="transmembrane region" description="Helical" evidence="1">
    <location>
        <begin position="20"/>
        <end position="42"/>
    </location>
</feature>
<sequence length="68" mass="7329">RLVDADAVINLYTAPASGALGWLWGLLGVLVALAVVILIVGLGGDESFLQNLIDTWNNFALSVQEWFK</sequence>
<organism evidence="3 4">
    <name type="scientific">Corynebacterium urealyticum</name>
    <dbReference type="NCBI Taxonomy" id="43771"/>
    <lineage>
        <taxon>Bacteria</taxon>
        <taxon>Bacillati</taxon>
        <taxon>Actinomycetota</taxon>
        <taxon>Actinomycetes</taxon>
        <taxon>Mycobacteriales</taxon>
        <taxon>Corynebacteriaceae</taxon>
        <taxon>Corynebacterium</taxon>
    </lineage>
</organism>
<proteinExistence type="predicted"/>
<dbReference type="Pfam" id="PF12555">
    <property type="entry name" value="SteA-like_C"/>
    <property type="match status" value="1"/>
</dbReference>
<dbReference type="InterPro" id="IPR022215">
    <property type="entry name" value="SteA-like_C"/>
</dbReference>
<protein>
    <submittedName>
        <fullName evidence="3">Thiamine pyrophosphokinase</fullName>
    </submittedName>
</protein>
<keyword evidence="3" id="KW-0808">Transferase</keyword>
<dbReference type="EMBL" id="QFNY01000345">
    <property type="protein sequence ID" value="PZO97927.1"/>
    <property type="molecule type" value="Genomic_DNA"/>
</dbReference>
<feature type="non-terminal residue" evidence="3">
    <location>
        <position position="1"/>
    </location>
</feature>
<name>A0A2W5AXV9_9CORY</name>
<comment type="caution">
    <text evidence="3">The sequence shown here is derived from an EMBL/GenBank/DDBJ whole genome shotgun (WGS) entry which is preliminary data.</text>
</comment>
<keyword evidence="1" id="KW-1133">Transmembrane helix</keyword>
<reference evidence="3 4" key="1">
    <citation type="submission" date="2017-11" db="EMBL/GenBank/DDBJ databases">
        <title>Infants hospitalized years apart are colonized by the same room-sourced microbial strains.</title>
        <authorList>
            <person name="Brooks B."/>
            <person name="Olm M.R."/>
            <person name="Firek B.A."/>
            <person name="Baker R."/>
            <person name="Thomas B.C."/>
            <person name="Morowitz M.J."/>
            <person name="Banfield J.F."/>
        </authorList>
    </citation>
    <scope>NUCLEOTIDE SEQUENCE [LARGE SCALE GENOMIC DNA]</scope>
    <source>
        <strain evidence="3">S2_012_000_R3_87</strain>
    </source>
</reference>
<dbReference type="GO" id="GO:0016301">
    <property type="term" value="F:kinase activity"/>
    <property type="evidence" value="ECO:0007669"/>
    <property type="project" value="UniProtKB-KW"/>
</dbReference>
<keyword evidence="1" id="KW-0472">Membrane</keyword>
<evidence type="ECO:0000313" key="4">
    <source>
        <dbReference type="Proteomes" id="UP000249451"/>
    </source>
</evidence>
<evidence type="ECO:0000256" key="1">
    <source>
        <dbReference type="SAM" id="Phobius"/>
    </source>
</evidence>
<dbReference type="Proteomes" id="UP000249451">
    <property type="component" value="Unassembled WGS sequence"/>
</dbReference>
<feature type="domain" description="SteA-like C-terminal" evidence="2">
    <location>
        <begin position="7"/>
        <end position="60"/>
    </location>
</feature>
<keyword evidence="1" id="KW-0812">Transmembrane</keyword>
<keyword evidence="3" id="KW-0418">Kinase</keyword>
<gene>
    <name evidence="3" type="ORF">DI609_11930</name>
</gene>